<dbReference type="EMBL" id="JAODZE010000039">
    <property type="protein sequence ID" value="MDH0148995.1"/>
    <property type="molecule type" value="Genomic_DNA"/>
</dbReference>
<reference evidence="7" key="2">
    <citation type="submission" date="2022-09" db="EMBL/GenBank/DDBJ databases">
        <title>Intensive care unit water sources are persistently colonized with multi-drug resistant bacteria and are the site of extensive horizontal gene transfer of antibiotic resistance genes.</title>
        <authorList>
            <person name="Diorio-Toth L."/>
        </authorList>
    </citation>
    <scope>NUCLEOTIDE SEQUENCE</scope>
    <source>
        <strain evidence="8">GD03947</strain>
        <strain evidence="7">GD04147</strain>
    </source>
</reference>
<keyword evidence="1" id="KW-0805">Transcription regulation</keyword>
<dbReference type="RefSeq" id="WP_013982287.1">
    <property type="nucleotide sequence ID" value="NC_015740.1"/>
</dbReference>
<protein>
    <submittedName>
        <fullName evidence="6">TetR/AcrR family transcriptional regulator</fullName>
    </submittedName>
</protein>
<dbReference type="GO" id="GO:0003677">
    <property type="term" value="F:DNA binding"/>
    <property type="evidence" value="ECO:0007669"/>
    <property type="project" value="UniProtKB-UniRule"/>
</dbReference>
<accession>F8H4F3</accession>
<dbReference type="SUPFAM" id="SSF46689">
    <property type="entry name" value="Homeodomain-like"/>
    <property type="match status" value="1"/>
</dbReference>
<dbReference type="KEGG" id="psz:PSTAB_1396"/>
<dbReference type="Proteomes" id="UP001158076">
    <property type="component" value="Unassembled WGS sequence"/>
</dbReference>
<dbReference type="InterPro" id="IPR009057">
    <property type="entry name" value="Homeodomain-like_sf"/>
</dbReference>
<dbReference type="PANTHER" id="PTHR47506:SF1">
    <property type="entry name" value="HTH-TYPE TRANSCRIPTIONAL REGULATOR YJDC"/>
    <property type="match status" value="1"/>
</dbReference>
<proteinExistence type="predicted"/>
<keyword evidence="3" id="KW-0804">Transcription</keyword>
<dbReference type="Proteomes" id="UP001158500">
    <property type="component" value="Unassembled WGS sequence"/>
</dbReference>
<dbReference type="AlphaFoldDB" id="A0A0H3YWE2"/>
<dbReference type="GeneID" id="66820580"/>
<dbReference type="Gene3D" id="1.10.357.10">
    <property type="entry name" value="Tetracycline Repressor, domain 2"/>
    <property type="match status" value="1"/>
</dbReference>
<comment type="caution">
    <text evidence="6">The sequence shown here is derived from an EMBL/GenBank/DDBJ whole genome shotgun (WGS) entry which is preliminary data.</text>
</comment>
<dbReference type="InterPro" id="IPR001647">
    <property type="entry name" value="HTH_TetR"/>
</dbReference>
<name>A0A0H3YWE2_STUST</name>
<dbReference type="EMBL" id="JAOCAE010000010">
    <property type="protein sequence ID" value="MDH1237432.1"/>
    <property type="molecule type" value="Genomic_DNA"/>
</dbReference>
<dbReference type="Pfam" id="PF17937">
    <property type="entry name" value="TetR_C_28"/>
    <property type="match status" value="1"/>
</dbReference>
<dbReference type="Pfam" id="PF00440">
    <property type="entry name" value="TetR_N"/>
    <property type="match status" value="1"/>
</dbReference>
<dbReference type="PANTHER" id="PTHR47506">
    <property type="entry name" value="TRANSCRIPTIONAL REGULATORY PROTEIN"/>
    <property type="match status" value="1"/>
</dbReference>
<feature type="DNA-binding region" description="H-T-H motif" evidence="4">
    <location>
        <begin position="29"/>
        <end position="48"/>
    </location>
</feature>
<dbReference type="EMBL" id="JAAMRD010000005">
    <property type="protein sequence ID" value="MBA1304383.1"/>
    <property type="molecule type" value="Genomic_DNA"/>
</dbReference>
<dbReference type="Proteomes" id="UP001138621">
    <property type="component" value="Unassembled WGS sequence"/>
</dbReference>
<dbReference type="PRINTS" id="PR00455">
    <property type="entry name" value="HTHTETR"/>
</dbReference>
<evidence type="ECO:0000313" key="9">
    <source>
        <dbReference type="Proteomes" id="UP001138621"/>
    </source>
</evidence>
<dbReference type="InterPro" id="IPR041479">
    <property type="entry name" value="TetR_CgmR_C"/>
</dbReference>
<feature type="domain" description="HTH tetR-type" evidence="5">
    <location>
        <begin position="6"/>
        <end position="66"/>
    </location>
</feature>
<dbReference type="PROSITE" id="PS50977">
    <property type="entry name" value="HTH_TETR_2"/>
    <property type="match status" value="1"/>
</dbReference>
<evidence type="ECO:0000313" key="6">
    <source>
        <dbReference type="EMBL" id="MBA1304383.1"/>
    </source>
</evidence>
<evidence type="ECO:0000259" key="5">
    <source>
        <dbReference type="PROSITE" id="PS50977"/>
    </source>
</evidence>
<evidence type="ECO:0000256" key="2">
    <source>
        <dbReference type="ARBA" id="ARBA00023125"/>
    </source>
</evidence>
<evidence type="ECO:0000313" key="8">
    <source>
        <dbReference type="EMBL" id="MDH1237432.1"/>
    </source>
</evidence>
<evidence type="ECO:0000256" key="1">
    <source>
        <dbReference type="ARBA" id="ARBA00023015"/>
    </source>
</evidence>
<accession>A0A0H3YWE2</accession>
<evidence type="ECO:0000256" key="4">
    <source>
        <dbReference type="PROSITE-ProRule" id="PRU00335"/>
    </source>
</evidence>
<keyword evidence="2 4" id="KW-0238">DNA-binding</keyword>
<reference evidence="6" key="1">
    <citation type="submission" date="2020-02" db="EMBL/GenBank/DDBJ databases">
        <title>Synteny-based analysis reveals conserved mechanism for high triclosan tolerance in Pseudomonas, as well as instances of horizontal transfer.</title>
        <authorList>
            <person name="Mcfarland A.G."/>
            <person name="Bertucci H.K."/>
            <person name="Litmann E."/>
            <person name="Shen J."/>
            <person name="Huttenhower C."/>
            <person name="Hartmann E.M."/>
        </authorList>
    </citation>
    <scope>NUCLEOTIDE SEQUENCE</scope>
    <source>
        <strain evidence="6">109A1</strain>
    </source>
</reference>
<evidence type="ECO:0000256" key="3">
    <source>
        <dbReference type="ARBA" id="ARBA00023163"/>
    </source>
</evidence>
<gene>
    <name evidence="6" type="ORF">G7024_08185</name>
    <name evidence="8" type="ORF">N5C32_15445</name>
    <name evidence="7" type="ORF">N7335_21635</name>
</gene>
<evidence type="ECO:0000313" key="7">
    <source>
        <dbReference type="EMBL" id="MDH0148995.1"/>
    </source>
</evidence>
<organism evidence="6 9">
    <name type="scientific">Stutzerimonas stutzeri</name>
    <name type="common">Pseudomonas stutzeri</name>
    <dbReference type="NCBI Taxonomy" id="316"/>
    <lineage>
        <taxon>Bacteria</taxon>
        <taxon>Pseudomonadati</taxon>
        <taxon>Pseudomonadota</taxon>
        <taxon>Gammaproteobacteria</taxon>
        <taxon>Pseudomonadales</taxon>
        <taxon>Pseudomonadaceae</taxon>
        <taxon>Stutzerimonas</taxon>
    </lineage>
</organism>
<sequence length="181" mass="19681">MGRKKTIDREALLDVAEGIVNRQGAAALTIDAVAKAAGITKGGVQYSFGSKDDLINAMFERWGKGYTEQFQRIAGDDPDPLTAVRAHVEATRASDSDADAKAASLMAALLQTPEHLASTRAWYQARLAGLDTSSEAGRRARLAFFATEGIFTLRFFRLMEISEEEWRDVLGDIAALVRADS</sequence>